<feature type="compositionally biased region" description="Polar residues" evidence="1">
    <location>
        <begin position="1"/>
        <end position="14"/>
    </location>
</feature>
<sequence>MSIDATETQPTDTEGASVEAEVSQTDFIDEEDSLLTPPDETPESEQTPKQTWGRRLAALEKELLATLGDITDLLRDESNHLEDVPGLGPAKVDTIKRYLDAYWKAHPEHSQDAADEG</sequence>
<dbReference type="AlphaFoldDB" id="A0A0F9PDK6"/>
<evidence type="ECO:0000256" key="1">
    <source>
        <dbReference type="SAM" id="MobiDB-lite"/>
    </source>
</evidence>
<organism evidence="2">
    <name type="scientific">marine sediment metagenome</name>
    <dbReference type="NCBI Taxonomy" id="412755"/>
    <lineage>
        <taxon>unclassified sequences</taxon>
        <taxon>metagenomes</taxon>
        <taxon>ecological metagenomes</taxon>
    </lineage>
</organism>
<name>A0A0F9PDK6_9ZZZZ</name>
<evidence type="ECO:0000313" key="2">
    <source>
        <dbReference type="EMBL" id="KKN29880.1"/>
    </source>
</evidence>
<feature type="region of interest" description="Disordered" evidence="1">
    <location>
        <begin position="1"/>
        <end position="52"/>
    </location>
</feature>
<comment type="caution">
    <text evidence="2">The sequence shown here is derived from an EMBL/GenBank/DDBJ whole genome shotgun (WGS) entry which is preliminary data.</text>
</comment>
<dbReference type="EMBL" id="LAZR01002451">
    <property type="protein sequence ID" value="KKN29880.1"/>
    <property type="molecule type" value="Genomic_DNA"/>
</dbReference>
<dbReference type="Gene3D" id="1.10.150.20">
    <property type="entry name" value="5' to 3' exonuclease, C-terminal subdomain"/>
    <property type="match status" value="1"/>
</dbReference>
<proteinExistence type="predicted"/>
<protein>
    <submittedName>
        <fullName evidence="2">Uncharacterized protein</fullName>
    </submittedName>
</protein>
<gene>
    <name evidence="2" type="ORF">LCGC14_0839580</name>
</gene>
<reference evidence="2" key="1">
    <citation type="journal article" date="2015" name="Nature">
        <title>Complex archaea that bridge the gap between prokaryotes and eukaryotes.</title>
        <authorList>
            <person name="Spang A."/>
            <person name="Saw J.H."/>
            <person name="Jorgensen S.L."/>
            <person name="Zaremba-Niedzwiedzka K."/>
            <person name="Martijn J."/>
            <person name="Lind A.E."/>
            <person name="van Eijk R."/>
            <person name="Schleper C."/>
            <person name="Guy L."/>
            <person name="Ettema T.J."/>
        </authorList>
    </citation>
    <scope>NUCLEOTIDE SEQUENCE</scope>
</reference>
<accession>A0A0F9PDK6</accession>